<dbReference type="GO" id="GO:0017000">
    <property type="term" value="P:antibiotic biosynthetic process"/>
    <property type="evidence" value="ECO:0007669"/>
    <property type="project" value="InterPro"/>
</dbReference>
<feature type="region of interest" description="Disordered" evidence="6">
    <location>
        <begin position="93"/>
        <end position="210"/>
    </location>
</feature>
<evidence type="ECO:0000256" key="4">
    <source>
        <dbReference type="ARBA" id="ARBA00023027"/>
    </source>
</evidence>
<accession>A0A4D9D105</accession>
<feature type="compositionally biased region" description="Pro residues" evidence="6">
    <location>
        <begin position="193"/>
        <end position="203"/>
    </location>
</feature>
<dbReference type="GO" id="GO:0000166">
    <property type="term" value="F:nucleotide binding"/>
    <property type="evidence" value="ECO:0007669"/>
    <property type="project" value="UniProtKB-KW"/>
</dbReference>
<dbReference type="Pfam" id="PF01761">
    <property type="entry name" value="DHQ_synthase"/>
    <property type="match status" value="1"/>
</dbReference>
<keyword evidence="4" id="KW-0520">NAD</keyword>
<dbReference type="Pfam" id="PF24621">
    <property type="entry name" value="DHQS_C"/>
    <property type="match status" value="1"/>
</dbReference>
<feature type="region of interest" description="Disordered" evidence="6">
    <location>
        <begin position="526"/>
        <end position="548"/>
    </location>
</feature>
<dbReference type="AlphaFoldDB" id="A0A4D9D105"/>
<feature type="region of interest" description="Disordered" evidence="6">
    <location>
        <begin position="25"/>
        <end position="62"/>
    </location>
</feature>
<dbReference type="OrthoDB" id="197068at2759"/>
<feature type="domain" description="3-dehydroquinate synthase C-terminal" evidence="8">
    <location>
        <begin position="397"/>
        <end position="525"/>
    </location>
</feature>
<dbReference type="PANTHER" id="PTHR43622">
    <property type="entry name" value="3-DEHYDROQUINATE SYNTHASE"/>
    <property type="match status" value="1"/>
</dbReference>
<comment type="cofactor">
    <cofactor evidence="1">
        <name>NAD(+)</name>
        <dbReference type="ChEBI" id="CHEBI:57540"/>
    </cofactor>
</comment>
<feature type="domain" description="3-dehydroquinate synthase N-terminal" evidence="7">
    <location>
        <begin position="285"/>
        <end position="394"/>
    </location>
</feature>
<dbReference type="PANTHER" id="PTHR43622:SF3">
    <property type="entry name" value="2-EPI-5-EPI-VALIOLONE SYNTHASE"/>
    <property type="match status" value="1"/>
</dbReference>
<dbReference type="InterPro" id="IPR056179">
    <property type="entry name" value="DHQS_C"/>
</dbReference>
<feature type="compositionally biased region" description="Basic and acidic residues" evidence="6">
    <location>
        <begin position="45"/>
        <end position="62"/>
    </location>
</feature>
<dbReference type="InterPro" id="IPR035872">
    <property type="entry name" value="EEVS-like"/>
</dbReference>
<dbReference type="SUPFAM" id="SSF56796">
    <property type="entry name" value="Dehydroquinate synthase-like"/>
    <property type="match status" value="1"/>
</dbReference>
<evidence type="ECO:0000256" key="5">
    <source>
        <dbReference type="ARBA" id="ARBA00023239"/>
    </source>
</evidence>
<dbReference type="Proteomes" id="UP000355283">
    <property type="component" value="Unassembled WGS sequence"/>
</dbReference>
<feature type="compositionally biased region" description="Pro residues" evidence="6">
    <location>
        <begin position="531"/>
        <end position="540"/>
    </location>
</feature>
<evidence type="ECO:0000256" key="3">
    <source>
        <dbReference type="ARBA" id="ARBA00022741"/>
    </source>
</evidence>
<evidence type="ECO:0000256" key="6">
    <source>
        <dbReference type="SAM" id="MobiDB-lite"/>
    </source>
</evidence>
<organism evidence="9 10">
    <name type="scientific">Nannochloropsis salina CCMP1776</name>
    <dbReference type="NCBI Taxonomy" id="1027361"/>
    <lineage>
        <taxon>Eukaryota</taxon>
        <taxon>Sar</taxon>
        <taxon>Stramenopiles</taxon>
        <taxon>Ochrophyta</taxon>
        <taxon>Eustigmatophyceae</taxon>
        <taxon>Eustigmatales</taxon>
        <taxon>Monodopsidaceae</taxon>
        <taxon>Microchloropsis</taxon>
        <taxon>Microchloropsis salina</taxon>
    </lineage>
</organism>
<evidence type="ECO:0000313" key="9">
    <source>
        <dbReference type="EMBL" id="TFJ84057.1"/>
    </source>
</evidence>
<dbReference type="EMBL" id="SDOX01000020">
    <property type="protein sequence ID" value="TFJ84057.1"/>
    <property type="molecule type" value="Genomic_DNA"/>
</dbReference>
<evidence type="ECO:0000256" key="2">
    <source>
        <dbReference type="ARBA" id="ARBA00022723"/>
    </source>
</evidence>
<dbReference type="Gene3D" id="1.20.1090.10">
    <property type="entry name" value="Dehydroquinate synthase-like - alpha domain"/>
    <property type="match status" value="1"/>
</dbReference>
<reference evidence="9 10" key="1">
    <citation type="submission" date="2019-01" db="EMBL/GenBank/DDBJ databases">
        <title>Nuclear Genome Assembly of the Microalgal Biofuel strain Nannochloropsis salina CCMP1776.</title>
        <authorList>
            <person name="Hovde B."/>
        </authorList>
    </citation>
    <scope>NUCLEOTIDE SEQUENCE [LARGE SCALE GENOMIC DNA]</scope>
    <source>
        <strain evidence="9 10">CCMP1776</strain>
    </source>
</reference>
<feature type="region of interest" description="Disordered" evidence="6">
    <location>
        <begin position="267"/>
        <end position="289"/>
    </location>
</feature>
<protein>
    <submittedName>
        <fullName evidence="9">Uncharacterized protein</fullName>
    </submittedName>
</protein>
<dbReference type="Gene3D" id="3.40.50.1970">
    <property type="match status" value="1"/>
</dbReference>
<evidence type="ECO:0000259" key="8">
    <source>
        <dbReference type="Pfam" id="PF24621"/>
    </source>
</evidence>
<comment type="caution">
    <text evidence="9">The sequence shown here is derived from an EMBL/GenBank/DDBJ whole genome shotgun (WGS) entry which is preliminary data.</text>
</comment>
<gene>
    <name evidence="9" type="ORF">NSK_004531</name>
</gene>
<keyword evidence="10" id="KW-1185">Reference proteome</keyword>
<feature type="compositionally biased region" description="Low complexity" evidence="6">
    <location>
        <begin position="138"/>
        <end position="176"/>
    </location>
</feature>
<sequence length="609" mass="65494">MHSSETIDINAVKMACRALLPSAREDGPEATLTSLTGAKSFPGRNGKEATLTEKKNGKESKSGEILEGLSALLRVWEDLPSLTKEAFLKMQAPPSLPPSLPPSPPPSCSHPIATDVPSSTGSGADGFLDHHHHHHPISRPAPSSPSPSSSSSSSSSEITTGSTTASSSSSTSPSSSLRKHQRRLIEEDEDLSPTPPSLPPSPPSSATSSSCLLLEPLPRAPHNVFLLRDPVSSQAMGWRNVFSLPISYDVSLSSNLLSPANPDLLLASSSTSSPSSPPPPALPQKNKRPEAVTEILNQLTRFGLRRREPIVAIGGGVILDIVGMAANLYRRGVPYIRVPTTLLALVDASVGVKNGVDFDSPSCGCQKNRVGSFYAPSAALLDKTFISTQDARNVVNGLGEIMKLALVRSQELFLLLEAHGARLVRERFQGQDGVADRVMELSIQIMLEELGPNLWEERLERCVDFGHTFSKIMEMLPDVDLMHGEAVNIDGFFSVLLARRRGLCSLSERDRIFKVMRAIGLPTMVPRGPSSLPPSLPPSPAASTAPTRAEEQAEMVKMLWKGLEDAVEHRHGQQRLPLIVGLGHSVCVSDVTREELEGAVDELYDVHGF</sequence>
<evidence type="ECO:0000256" key="1">
    <source>
        <dbReference type="ARBA" id="ARBA00001911"/>
    </source>
</evidence>
<dbReference type="InterPro" id="IPR030960">
    <property type="entry name" value="DHQS/DOIS_N"/>
</dbReference>
<name>A0A4D9D105_9STRA</name>
<dbReference type="GO" id="GO:0003856">
    <property type="term" value="F:3-dehydroquinate synthase activity"/>
    <property type="evidence" value="ECO:0007669"/>
    <property type="project" value="TreeGrafter"/>
</dbReference>
<dbReference type="InterPro" id="IPR050071">
    <property type="entry name" value="Dehydroquinate_synthase"/>
</dbReference>
<dbReference type="GO" id="GO:0046872">
    <property type="term" value="F:metal ion binding"/>
    <property type="evidence" value="ECO:0007669"/>
    <property type="project" value="UniProtKB-KW"/>
</dbReference>
<keyword evidence="5" id="KW-0456">Lyase</keyword>
<keyword evidence="3" id="KW-0547">Nucleotide-binding</keyword>
<evidence type="ECO:0000313" key="10">
    <source>
        <dbReference type="Proteomes" id="UP000355283"/>
    </source>
</evidence>
<feature type="compositionally biased region" description="Pro residues" evidence="6">
    <location>
        <begin position="94"/>
        <end position="108"/>
    </location>
</feature>
<proteinExistence type="predicted"/>
<dbReference type="CDD" id="cd08199">
    <property type="entry name" value="EEVS"/>
    <property type="match status" value="1"/>
</dbReference>
<evidence type="ECO:0000259" key="7">
    <source>
        <dbReference type="Pfam" id="PF01761"/>
    </source>
</evidence>
<keyword evidence="2" id="KW-0479">Metal-binding</keyword>